<gene>
    <name evidence="1" type="ORF">BDV96DRAFT_664663</name>
</gene>
<dbReference type="Proteomes" id="UP000799770">
    <property type="component" value="Unassembled WGS sequence"/>
</dbReference>
<evidence type="ECO:0000313" key="2">
    <source>
        <dbReference type="Proteomes" id="UP000799770"/>
    </source>
</evidence>
<reference evidence="1" key="1">
    <citation type="journal article" date="2020" name="Stud. Mycol.">
        <title>101 Dothideomycetes genomes: a test case for predicting lifestyles and emergence of pathogens.</title>
        <authorList>
            <person name="Haridas S."/>
            <person name="Albert R."/>
            <person name="Binder M."/>
            <person name="Bloem J."/>
            <person name="Labutti K."/>
            <person name="Salamov A."/>
            <person name="Andreopoulos B."/>
            <person name="Baker S."/>
            <person name="Barry K."/>
            <person name="Bills G."/>
            <person name="Bluhm B."/>
            <person name="Cannon C."/>
            <person name="Castanera R."/>
            <person name="Culley D."/>
            <person name="Daum C."/>
            <person name="Ezra D."/>
            <person name="Gonzalez J."/>
            <person name="Henrissat B."/>
            <person name="Kuo A."/>
            <person name="Liang C."/>
            <person name="Lipzen A."/>
            <person name="Lutzoni F."/>
            <person name="Magnuson J."/>
            <person name="Mondo S."/>
            <person name="Nolan M."/>
            <person name="Ohm R."/>
            <person name="Pangilinan J."/>
            <person name="Park H.-J."/>
            <person name="Ramirez L."/>
            <person name="Alfaro M."/>
            <person name="Sun H."/>
            <person name="Tritt A."/>
            <person name="Yoshinaga Y."/>
            <person name="Zwiers L.-H."/>
            <person name="Turgeon B."/>
            <person name="Goodwin S."/>
            <person name="Spatafora J."/>
            <person name="Crous P."/>
            <person name="Grigoriev I."/>
        </authorList>
    </citation>
    <scope>NUCLEOTIDE SEQUENCE</scope>
    <source>
        <strain evidence="1">CBS 627.86</strain>
    </source>
</reference>
<proteinExistence type="predicted"/>
<protein>
    <submittedName>
        <fullName evidence="1">Uncharacterized protein</fullName>
    </submittedName>
</protein>
<dbReference type="EMBL" id="ML977331">
    <property type="protein sequence ID" value="KAF2112312.1"/>
    <property type="molecule type" value="Genomic_DNA"/>
</dbReference>
<sequence>MIRDAGRASPIVTRFGLSTSSRDKGLQPHTISSRDRIHLFLVNFGIPRSFPSWYAVLRHPAVADSVAANALRAESLSERQRVSPCPSSLHLLPFAGFSRHSEPGGISIISISADVTNVRARRIDDDEGAGSRWRASIVRKASWSNMPHLSYSYPRMPSSMSMPCREKRPHCHVSAMSSPNCIACCRRITSSACAESKCTLSVVVSRRSYATKTSR</sequence>
<evidence type="ECO:0000313" key="1">
    <source>
        <dbReference type="EMBL" id="KAF2112312.1"/>
    </source>
</evidence>
<keyword evidence="2" id="KW-1185">Reference proteome</keyword>
<accession>A0A6A5YYS6</accession>
<organism evidence="1 2">
    <name type="scientific">Lophiotrema nucula</name>
    <dbReference type="NCBI Taxonomy" id="690887"/>
    <lineage>
        <taxon>Eukaryota</taxon>
        <taxon>Fungi</taxon>
        <taxon>Dikarya</taxon>
        <taxon>Ascomycota</taxon>
        <taxon>Pezizomycotina</taxon>
        <taxon>Dothideomycetes</taxon>
        <taxon>Pleosporomycetidae</taxon>
        <taxon>Pleosporales</taxon>
        <taxon>Lophiotremataceae</taxon>
        <taxon>Lophiotrema</taxon>
    </lineage>
</organism>
<dbReference type="AlphaFoldDB" id="A0A6A5YYS6"/>
<name>A0A6A5YYS6_9PLEO</name>